<protein>
    <submittedName>
        <fullName evidence="1">Uncharacterized protein</fullName>
    </submittedName>
</protein>
<keyword evidence="2" id="KW-1185">Reference proteome</keyword>
<dbReference type="RefSeq" id="WP_145034622.1">
    <property type="nucleotide sequence ID" value="NZ_CP036271.1"/>
</dbReference>
<dbReference type="EMBL" id="CP036271">
    <property type="protein sequence ID" value="QDT57253.1"/>
    <property type="molecule type" value="Genomic_DNA"/>
</dbReference>
<dbReference type="InParanoid" id="A0A517SMA3"/>
<gene>
    <name evidence="1" type="ORF">Pan44_53210</name>
</gene>
<name>A0A517SMA3_9PLAN</name>
<accession>A0A517SMA3</accession>
<dbReference type="KEGG" id="ccos:Pan44_53210"/>
<reference evidence="1 2" key="1">
    <citation type="submission" date="2019-02" db="EMBL/GenBank/DDBJ databases">
        <title>Deep-cultivation of Planctomycetes and their phenomic and genomic characterization uncovers novel biology.</title>
        <authorList>
            <person name="Wiegand S."/>
            <person name="Jogler M."/>
            <person name="Boedeker C."/>
            <person name="Pinto D."/>
            <person name="Vollmers J."/>
            <person name="Rivas-Marin E."/>
            <person name="Kohn T."/>
            <person name="Peeters S.H."/>
            <person name="Heuer A."/>
            <person name="Rast P."/>
            <person name="Oberbeckmann S."/>
            <person name="Bunk B."/>
            <person name="Jeske O."/>
            <person name="Meyerdierks A."/>
            <person name="Storesund J.E."/>
            <person name="Kallscheuer N."/>
            <person name="Luecker S."/>
            <person name="Lage O.M."/>
            <person name="Pohl T."/>
            <person name="Merkel B.J."/>
            <person name="Hornburger P."/>
            <person name="Mueller R.-W."/>
            <person name="Bruemmer F."/>
            <person name="Labrenz M."/>
            <person name="Spormann A.M."/>
            <person name="Op den Camp H."/>
            <person name="Overmann J."/>
            <person name="Amann R."/>
            <person name="Jetten M.S.M."/>
            <person name="Mascher T."/>
            <person name="Medema M.H."/>
            <person name="Devos D.P."/>
            <person name="Kaster A.-K."/>
            <person name="Ovreas L."/>
            <person name="Rohde M."/>
            <person name="Galperin M.Y."/>
            <person name="Jogler C."/>
        </authorList>
    </citation>
    <scope>NUCLEOTIDE SEQUENCE [LARGE SCALE GENOMIC DNA]</scope>
    <source>
        <strain evidence="1 2">Pan44</strain>
    </source>
</reference>
<dbReference type="Proteomes" id="UP000315700">
    <property type="component" value="Chromosome"/>
</dbReference>
<evidence type="ECO:0000313" key="1">
    <source>
        <dbReference type="EMBL" id="QDT57253.1"/>
    </source>
</evidence>
<organism evidence="1 2">
    <name type="scientific">Caulifigura coniformis</name>
    <dbReference type="NCBI Taxonomy" id="2527983"/>
    <lineage>
        <taxon>Bacteria</taxon>
        <taxon>Pseudomonadati</taxon>
        <taxon>Planctomycetota</taxon>
        <taxon>Planctomycetia</taxon>
        <taxon>Planctomycetales</taxon>
        <taxon>Planctomycetaceae</taxon>
        <taxon>Caulifigura</taxon>
    </lineage>
</organism>
<proteinExistence type="predicted"/>
<evidence type="ECO:0000313" key="2">
    <source>
        <dbReference type="Proteomes" id="UP000315700"/>
    </source>
</evidence>
<sequence>MPRRTPPAEIESILHPRIPTDYEQCEKWQLWLDYGDEPYGTQCIEFQMGHPPRLIPTPDYLHSPMVFRVPATPAYARRAAAWARRSRVDCPHEILDLANTLTASPSQA</sequence>
<dbReference type="AlphaFoldDB" id="A0A517SMA3"/>